<gene>
    <name evidence="2" type="ORF">AAE3_LOCUS13935</name>
</gene>
<evidence type="ECO:0008006" key="4">
    <source>
        <dbReference type="Google" id="ProtNLM"/>
    </source>
</evidence>
<feature type="transmembrane region" description="Helical" evidence="1">
    <location>
        <begin position="418"/>
        <end position="438"/>
    </location>
</feature>
<dbReference type="PANTHER" id="PTHR13304:SF0">
    <property type="entry name" value="GLYCOSYLPHOSPHATIDYLINOSITOL ANCHOR ATTACHMENT 1 PROTEIN"/>
    <property type="match status" value="1"/>
</dbReference>
<dbReference type="GO" id="GO:0016255">
    <property type="term" value="P:attachment of GPI anchor to protein"/>
    <property type="evidence" value="ECO:0007669"/>
    <property type="project" value="TreeGrafter"/>
</dbReference>
<evidence type="ECO:0000313" key="3">
    <source>
        <dbReference type="Proteomes" id="UP000467700"/>
    </source>
</evidence>
<feature type="transmembrane region" description="Helical" evidence="1">
    <location>
        <begin position="614"/>
        <end position="636"/>
    </location>
</feature>
<reference evidence="2 3" key="1">
    <citation type="submission" date="2020-01" db="EMBL/GenBank/DDBJ databases">
        <authorList>
            <person name="Gupta K D."/>
        </authorList>
    </citation>
    <scope>NUCLEOTIDE SEQUENCE [LARGE SCALE GENOMIC DNA]</scope>
</reference>
<protein>
    <recommendedName>
        <fullName evidence="4">Gaa1-domain-containing protein</fullName>
    </recommendedName>
</protein>
<accession>A0A8S0X2C0</accession>
<keyword evidence="1" id="KW-1133">Transmembrane helix</keyword>
<dbReference type="PANTHER" id="PTHR13304">
    <property type="entry name" value="GLYCOSYLPHOSPHATIDYLINOSITOL ANCHOR ATTACHMENT 1 PROTEIN"/>
    <property type="match status" value="1"/>
</dbReference>
<dbReference type="AlphaFoldDB" id="A0A8S0X2C0"/>
<dbReference type="InterPro" id="IPR007246">
    <property type="entry name" value="Gaa1"/>
</dbReference>
<dbReference type="Proteomes" id="UP000467700">
    <property type="component" value="Unassembled WGS sequence"/>
</dbReference>
<evidence type="ECO:0000313" key="2">
    <source>
        <dbReference type="EMBL" id="CAA7271557.1"/>
    </source>
</evidence>
<evidence type="ECO:0000256" key="1">
    <source>
        <dbReference type="SAM" id="Phobius"/>
    </source>
</evidence>
<dbReference type="OrthoDB" id="445301at2759"/>
<comment type="caution">
    <text evidence="2">The sequence shown here is derived from an EMBL/GenBank/DDBJ whole genome shotgun (WGS) entry which is preliminary data.</text>
</comment>
<keyword evidence="1" id="KW-0472">Membrane</keyword>
<dbReference type="GO" id="GO:0042765">
    <property type="term" value="C:GPI-anchor transamidase complex"/>
    <property type="evidence" value="ECO:0007669"/>
    <property type="project" value="InterPro"/>
</dbReference>
<keyword evidence="1" id="KW-0812">Transmembrane</keyword>
<dbReference type="Pfam" id="PF04114">
    <property type="entry name" value="Gaa1"/>
    <property type="match status" value="1"/>
</dbReference>
<proteinExistence type="predicted"/>
<name>A0A8S0X2C0_CYCAE</name>
<feature type="transmembrane region" description="Helical" evidence="1">
    <location>
        <begin position="530"/>
        <end position="550"/>
    </location>
</feature>
<feature type="transmembrane region" description="Helical" evidence="1">
    <location>
        <begin position="469"/>
        <end position="489"/>
    </location>
</feature>
<feature type="transmembrane region" description="Helical" evidence="1">
    <location>
        <begin position="39"/>
        <end position="62"/>
    </location>
</feature>
<feature type="transmembrane region" description="Helical" evidence="1">
    <location>
        <begin position="501"/>
        <end position="518"/>
    </location>
</feature>
<feature type="transmembrane region" description="Helical" evidence="1">
    <location>
        <begin position="587"/>
        <end position="608"/>
    </location>
</feature>
<dbReference type="Gene3D" id="3.40.630.10">
    <property type="entry name" value="Zn peptidases"/>
    <property type="match status" value="1"/>
</dbReference>
<keyword evidence="3" id="KW-1185">Reference proteome</keyword>
<organism evidence="2 3">
    <name type="scientific">Cyclocybe aegerita</name>
    <name type="common">Black poplar mushroom</name>
    <name type="synonym">Agrocybe aegerita</name>
    <dbReference type="NCBI Taxonomy" id="1973307"/>
    <lineage>
        <taxon>Eukaryota</taxon>
        <taxon>Fungi</taxon>
        <taxon>Dikarya</taxon>
        <taxon>Basidiomycota</taxon>
        <taxon>Agaricomycotina</taxon>
        <taxon>Agaricomycetes</taxon>
        <taxon>Agaricomycetidae</taxon>
        <taxon>Agaricales</taxon>
        <taxon>Agaricineae</taxon>
        <taxon>Bolbitiaceae</taxon>
        <taxon>Cyclocybe</taxon>
    </lineage>
</organism>
<sequence length="638" mass="71533">MDGAERPLSKWKQPLLKLRDRLRPSGDVNLKRLQRKRALFALLTRRLWLIKFTLFLAGYLWMIYIPSPLWGRGTYIDENALQPAQVNTNWNWGDVHAADRHLEQLECIRDGNWTSEQRARWLKEEFGKHGVVSSTQRYSFSTSLTTIHGTNAYAVLASPRHSGTEAMIISASWLSRSGEGDGTINIRGVSTVLALAGFLKRYSYWAKDIVFVVSDGYLDGMQAWLGAYHGSSQSGLYAEPLQFTSGVIWTALNIDYPGHSFSHLGVFFEGLNGRLPNQDLINSFERIARYTAGVSVTVYDHLDPRAEPSANKAPWFLPQFIYNIPEVKGYLYQANNIVRHAKYQASGRGSGVHGLFHQFRIDAITLFAVPAMGPHGFHAIGRTIESTLRTMNNLLERLHASFFFYILPGPQRFLKIGLYLPSVILISVAMMFHGLSIWSNAGWVEETLPTEKESKVQSTTKWRRRRRPIISALCIMIATHTLGLIVFNIVTTPWFMKNPQALSPCMLVLGIATPLLFVRRVGTDVGSAPTFMVLKAFNLCLSSTVISIITLLNFSLAASLTLFLTPVVALSSPALSAQVRLIKYSAYASIAFAWLLFHQSLVDVVWSWQVLSVWLAPFICIVYTPLVLQAAIVCSLPC</sequence>
<dbReference type="EMBL" id="CACVBS010000112">
    <property type="protein sequence ID" value="CAA7271557.1"/>
    <property type="molecule type" value="Genomic_DNA"/>
</dbReference>